<evidence type="ECO:0000256" key="1">
    <source>
        <dbReference type="ARBA" id="ARBA00004613"/>
    </source>
</evidence>
<reference evidence="11" key="1">
    <citation type="submission" date="2025-08" db="UniProtKB">
        <authorList>
            <consortium name="Ensembl"/>
        </authorList>
    </citation>
    <scope>IDENTIFICATION</scope>
</reference>
<dbReference type="InterPro" id="IPR009030">
    <property type="entry name" value="Growth_fac_rcpt_cys_sf"/>
</dbReference>
<evidence type="ECO:0000256" key="3">
    <source>
        <dbReference type="ARBA" id="ARBA00022536"/>
    </source>
</evidence>
<dbReference type="PROSITE" id="PS01186">
    <property type="entry name" value="EGF_2"/>
    <property type="match status" value="5"/>
</dbReference>
<dbReference type="GO" id="GO:0005576">
    <property type="term" value="C:extracellular region"/>
    <property type="evidence" value="ECO:0007669"/>
    <property type="project" value="UniProtKB-SubCell"/>
</dbReference>
<dbReference type="PaxDb" id="30732-ENSOMEP00000011590"/>
<evidence type="ECO:0000256" key="7">
    <source>
        <dbReference type="ARBA" id="ARBA00023157"/>
    </source>
</evidence>
<dbReference type="SMART" id="SM00181">
    <property type="entry name" value="EGF"/>
    <property type="match status" value="7"/>
</dbReference>
<dbReference type="PANTHER" id="PTHR24050">
    <property type="entry name" value="PA14 DOMAIN-CONTAINING PROTEIN"/>
    <property type="match status" value="1"/>
</dbReference>
<feature type="domain" description="EGF-like" evidence="10">
    <location>
        <begin position="156"/>
        <end position="193"/>
    </location>
</feature>
<dbReference type="AlphaFoldDB" id="A0A3B3C185"/>
<feature type="domain" description="EGF-like" evidence="10">
    <location>
        <begin position="8"/>
        <end position="45"/>
    </location>
</feature>
<evidence type="ECO:0000256" key="4">
    <source>
        <dbReference type="ARBA" id="ARBA00022729"/>
    </source>
</evidence>
<dbReference type="SMART" id="SM00179">
    <property type="entry name" value="EGF_CA"/>
    <property type="match status" value="7"/>
</dbReference>
<feature type="domain" description="EGF-like" evidence="10">
    <location>
        <begin position="239"/>
        <end position="279"/>
    </location>
</feature>
<comment type="subcellular location">
    <subcellularLocation>
        <location evidence="1">Secreted</location>
    </subcellularLocation>
</comment>
<accession>A0A3B3C185</accession>
<dbReference type="PROSITE" id="PS01187">
    <property type="entry name" value="EGF_CA"/>
    <property type="match status" value="3"/>
</dbReference>
<keyword evidence="6" id="KW-0106">Calcium</keyword>
<dbReference type="PROSITE" id="PS50026">
    <property type="entry name" value="EGF_3"/>
    <property type="match status" value="6"/>
</dbReference>
<dbReference type="SUPFAM" id="SSF57196">
    <property type="entry name" value="EGF/Laminin"/>
    <property type="match status" value="1"/>
</dbReference>
<feature type="domain" description="EGF-like" evidence="10">
    <location>
        <begin position="198"/>
        <end position="238"/>
    </location>
</feature>
<feature type="domain" description="EGF-like" evidence="10">
    <location>
        <begin position="90"/>
        <end position="131"/>
    </location>
</feature>
<keyword evidence="4" id="KW-0732">Signal</keyword>
<evidence type="ECO:0000256" key="6">
    <source>
        <dbReference type="ARBA" id="ARBA00022837"/>
    </source>
</evidence>
<dbReference type="STRING" id="30732.ENSOMEP00000011590"/>
<evidence type="ECO:0000259" key="10">
    <source>
        <dbReference type="PROSITE" id="PS50026"/>
    </source>
</evidence>
<keyword evidence="8" id="KW-0325">Glycoprotein</keyword>
<sequence>MMMKNCMDIDECETNPALCFGGTCLNTDGSYECECPSGYLLSNRQGCVDIDECTIMNGGCETHCTNSEGSYECSCTEGYALMPDLRTCSDIDECEETPDICDGGQCTNIPGEYRCLCFDGFMASMDMRTCIDSVSVTVISAAATLLWNPSIPVCPDVNECDLNPNICLHGDCENTKGSFICHCQLGYFVKKGSTGCTDIDECEIGAHNCDMHAACFNVPGSFKCRCQAGWVGDGIKCVDRDECSLEDNSCHHNADCVNTPGSYRCMCKDGFNGDGFTCSDMDECADNVNLCENGQCLNAPGGYRCECEMGFTPTEDSKACQGASSRFPVCRPFWFSNLTAYLLCHRHR</sequence>
<dbReference type="CDD" id="cd00054">
    <property type="entry name" value="EGF_CA"/>
    <property type="match status" value="4"/>
</dbReference>
<evidence type="ECO:0000256" key="9">
    <source>
        <dbReference type="PROSITE-ProRule" id="PRU00076"/>
    </source>
</evidence>
<dbReference type="Ensembl" id="ENSOMET00000018714.1">
    <property type="protein sequence ID" value="ENSOMEP00000011590.1"/>
    <property type="gene ID" value="ENSOMEG00000012914.1"/>
</dbReference>
<dbReference type="FunFam" id="2.10.25.10:FF:000038">
    <property type="entry name" value="Fibrillin 2"/>
    <property type="match status" value="1"/>
</dbReference>
<dbReference type="PROSITE" id="PS00010">
    <property type="entry name" value="ASX_HYDROXYL"/>
    <property type="match status" value="7"/>
</dbReference>
<dbReference type="Pfam" id="PF12947">
    <property type="entry name" value="EGF_3"/>
    <property type="match status" value="2"/>
</dbReference>
<reference evidence="11" key="2">
    <citation type="submission" date="2025-09" db="UniProtKB">
        <authorList>
            <consortium name="Ensembl"/>
        </authorList>
    </citation>
    <scope>IDENTIFICATION</scope>
</reference>
<dbReference type="SUPFAM" id="SSF57184">
    <property type="entry name" value="Growth factor receptor domain"/>
    <property type="match status" value="2"/>
</dbReference>
<dbReference type="FunFam" id="2.10.25.10:FF:000058">
    <property type="entry name" value="Fibrillin 2"/>
    <property type="match status" value="1"/>
</dbReference>
<dbReference type="FunFam" id="2.10.25.10:FF:000049">
    <property type="entry name" value="Fibrillin 2"/>
    <property type="match status" value="1"/>
</dbReference>
<dbReference type="Pfam" id="PF14670">
    <property type="entry name" value="FXa_inhibition"/>
    <property type="match status" value="1"/>
</dbReference>
<feature type="domain" description="EGF-like" evidence="10">
    <location>
        <begin position="280"/>
        <end position="321"/>
    </location>
</feature>
<evidence type="ECO:0000313" key="11">
    <source>
        <dbReference type="Ensembl" id="ENSOMEP00000011590.1"/>
    </source>
</evidence>
<dbReference type="InterPro" id="IPR052235">
    <property type="entry name" value="Nephronectin_domain"/>
</dbReference>
<dbReference type="InterPro" id="IPR001881">
    <property type="entry name" value="EGF-like_Ca-bd_dom"/>
</dbReference>
<protein>
    <recommendedName>
        <fullName evidence="10">EGF-like domain-containing protein</fullName>
    </recommendedName>
</protein>
<keyword evidence="7" id="KW-1015">Disulfide bond</keyword>
<evidence type="ECO:0000313" key="12">
    <source>
        <dbReference type="Proteomes" id="UP000261560"/>
    </source>
</evidence>
<dbReference type="GeneTree" id="ENSGT00950000183158"/>
<keyword evidence="5" id="KW-0677">Repeat</keyword>
<dbReference type="FunFam" id="2.10.25.10:FF:000071">
    <property type="entry name" value="Fibrillin 2"/>
    <property type="match status" value="1"/>
</dbReference>
<dbReference type="FunFam" id="2.10.25.10:FF:000002">
    <property type="entry name" value="Latent-transforming growth factor beta-binding protein 3"/>
    <property type="match status" value="1"/>
</dbReference>
<dbReference type="OMA" id="KACQGAA"/>
<dbReference type="InterPro" id="IPR000152">
    <property type="entry name" value="EGF-type_Asp/Asn_hydroxyl_site"/>
</dbReference>
<name>A0A3B3C185_ORYME</name>
<proteinExistence type="predicted"/>
<dbReference type="Pfam" id="PF07645">
    <property type="entry name" value="EGF_CA"/>
    <property type="match status" value="4"/>
</dbReference>
<dbReference type="PANTHER" id="PTHR24050:SF28">
    <property type="entry name" value="UROMODULIN-LIKE"/>
    <property type="match status" value="1"/>
</dbReference>
<dbReference type="InterPro" id="IPR024731">
    <property type="entry name" value="NELL2-like_EGF"/>
</dbReference>
<organism evidence="11 12">
    <name type="scientific">Oryzias melastigma</name>
    <name type="common">Marine medaka</name>
    <dbReference type="NCBI Taxonomy" id="30732"/>
    <lineage>
        <taxon>Eukaryota</taxon>
        <taxon>Metazoa</taxon>
        <taxon>Chordata</taxon>
        <taxon>Craniata</taxon>
        <taxon>Vertebrata</taxon>
        <taxon>Euteleostomi</taxon>
        <taxon>Actinopterygii</taxon>
        <taxon>Neopterygii</taxon>
        <taxon>Teleostei</taxon>
        <taxon>Neoteleostei</taxon>
        <taxon>Acanthomorphata</taxon>
        <taxon>Ovalentaria</taxon>
        <taxon>Atherinomorphae</taxon>
        <taxon>Beloniformes</taxon>
        <taxon>Adrianichthyidae</taxon>
        <taxon>Oryziinae</taxon>
        <taxon>Oryzias</taxon>
    </lineage>
</organism>
<dbReference type="Gene3D" id="2.10.25.10">
    <property type="entry name" value="Laminin"/>
    <property type="match status" value="7"/>
</dbReference>
<dbReference type="GO" id="GO:0005509">
    <property type="term" value="F:calcium ion binding"/>
    <property type="evidence" value="ECO:0007669"/>
    <property type="project" value="InterPro"/>
</dbReference>
<dbReference type="FunFam" id="2.10.25.10:FF:000008">
    <property type="entry name" value="Signal peptide, CUB domain, EGF-like 2"/>
    <property type="match status" value="1"/>
</dbReference>
<keyword evidence="12" id="KW-1185">Reference proteome</keyword>
<dbReference type="GO" id="GO:0030855">
    <property type="term" value="P:epithelial cell differentiation"/>
    <property type="evidence" value="ECO:0007669"/>
    <property type="project" value="UniProtKB-ARBA"/>
</dbReference>
<keyword evidence="2" id="KW-0964">Secreted</keyword>
<comment type="caution">
    <text evidence="9">Lacks conserved residue(s) required for the propagation of feature annotation.</text>
</comment>
<dbReference type="InterPro" id="IPR018097">
    <property type="entry name" value="EGF_Ca-bd_CS"/>
</dbReference>
<evidence type="ECO:0000256" key="8">
    <source>
        <dbReference type="ARBA" id="ARBA00023180"/>
    </source>
</evidence>
<dbReference type="Proteomes" id="UP000261560">
    <property type="component" value="Unplaced"/>
</dbReference>
<evidence type="ECO:0000256" key="2">
    <source>
        <dbReference type="ARBA" id="ARBA00022525"/>
    </source>
</evidence>
<dbReference type="InterPro" id="IPR000742">
    <property type="entry name" value="EGF"/>
</dbReference>
<keyword evidence="3 9" id="KW-0245">EGF-like domain</keyword>
<evidence type="ECO:0000256" key="5">
    <source>
        <dbReference type="ARBA" id="ARBA00022737"/>
    </source>
</evidence>
<dbReference type="InterPro" id="IPR049883">
    <property type="entry name" value="NOTCH1_EGF-like"/>
</dbReference>
<dbReference type="FunFam" id="2.10.25.10:FF:000086">
    <property type="entry name" value="Fibrillin 2"/>
    <property type="match status" value="1"/>
</dbReference>